<name>A0A9N7UVQ0_PLEPL</name>
<feature type="compositionally biased region" description="Basic and acidic residues" evidence="1">
    <location>
        <begin position="64"/>
        <end position="80"/>
    </location>
</feature>
<accession>A0A9N7UVQ0</accession>
<dbReference type="EMBL" id="CADEAL010002046">
    <property type="protein sequence ID" value="CAB1437605.1"/>
    <property type="molecule type" value="Genomic_DNA"/>
</dbReference>
<comment type="caution">
    <text evidence="2">The sequence shown here is derived from an EMBL/GenBank/DDBJ whole genome shotgun (WGS) entry which is preliminary data.</text>
</comment>
<feature type="region of interest" description="Disordered" evidence="1">
    <location>
        <begin position="216"/>
        <end position="247"/>
    </location>
</feature>
<evidence type="ECO:0000313" key="2">
    <source>
        <dbReference type="EMBL" id="CAB1437605.1"/>
    </source>
</evidence>
<evidence type="ECO:0000313" key="3">
    <source>
        <dbReference type="Proteomes" id="UP001153269"/>
    </source>
</evidence>
<feature type="region of interest" description="Disordered" evidence="1">
    <location>
        <begin position="1"/>
        <end position="24"/>
    </location>
</feature>
<dbReference type="Proteomes" id="UP001153269">
    <property type="component" value="Unassembled WGS sequence"/>
</dbReference>
<dbReference type="AlphaFoldDB" id="A0A9N7UVQ0"/>
<feature type="region of interest" description="Disordered" evidence="1">
    <location>
        <begin position="54"/>
        <end position="102"/>
    </location>
</feature>
<keyword evidence="3" id="KW-1185">Reference proteome</keyword>
<sequence>MSTLRDGRGVTLSRGSSRVGSGRRGNITCFRISMSTPSFITPVQEDYEIGQCHRQDSKANSLSELKDSAGGRGGGERGREEEEEEEEEEKEKLLGPPSFTPNLEGAKAAAGLPINRGQRWQYGAGILIGVGATYPANGDVNLSGSRTLRLRVHLITLDMEVVNRGETTTMTSLIFPDSLLQSPSPLTQGHTNKVVQAAVHIADVAERTDSSCRALGPDECSQSSRGPGTCQMQRDVSGGKSAGTQGTLKWHREPREGSLDGGNVMSWQGAKEMEGERRTGKESYPLIITHSHAVNITMQVVTLTKRAPTNQRRHATTGGCTCEDTSITTTPSIDRFATPGLAGDATDILTECFSIMPPKLQCDLRVLQTEISSRSSIAMVQLLQDSSNKLNPLHGALQKPLQQKQKELVRVLGALTNYCFLCWIGDVNRANSVTQHVNISSSPRPLTSVPGLSKIPGHTHVLICRKRINIFSRVSSASPPRLGLEDEPSNR</sequence>
<gene>
    <name evidence="2" type="ORF">PLEPLA_LOCUS25643</name>
</gene>
<reference evidence="2" key="1">
    <citation type="submission" date="2020-03" db="EMBL/GenBank/DDBJ databases">
        <authorList>
            <person name="Weist P."/>
        </authorList>
    </citation>
    <scope>NUCLEOTIDE SEQUENCE</scope>
</reference>
<feature type="compositionally biased region" description="Low complexity" evidence="1">
    <location>
        <begin position="9"/>
        <end position="20"/>
    </location>
</feature>
<protein>
    <submittedName>
        <fullName evidence="2">Uncharacterized protein</fullName>
    </submittedName>
</protein>
<proteinExistence type="predicted"/>
<evidence type="ECO:0000256" key="1">
    <source>
        <dbReference type="SAM" id="MobiDB-lite"/>
    </source>
</evidence>
<organism evidence="2 3">
    <name type="scientific">Pleuronectes platessa</name>
    <name type="common">European plaice</name>
    <dbReference type="NCBI Taxonomy" id="8262"/>
    <lineage>
        <taxon>Eukaryota</taxon>
        <taxon>Metazoa</taxon>
        <taxon>Chordata</taxon>
        <taxon>Craniata</taxon>
        <taxon>Vertebrata</taxon>
        <taxon>Euteleostomi</taxon>
        <taxon>Actinopterygii</taxon>
        <taxon>Neopterygii</taxon>
        <taxon>Teleostei</taxon>
        <taxon>Neoteleostei</taxon>
        <taxon>Acanthomorphata</taxon>
        <taxon>Carangaria</taxon>
        <taxon>Pleuronectiformes</taxon>
        <taxon>Pleuronectoidei</taxon>
        <taxon>Pleuronectidae</taxon>
        <taxon>Pleuronectes</taxon>
    </lineage>
</organism>
<feature type="compositionally biased region" description="Polar residues" evidence="1">
    <location>
        <begin position="220"/>
        <end position="234"/>
    </location>
</feature>